<dbReference type="SUPFAM" id="SSF54060">
    <property type="entry name" value="His-Me finger endonucleases"/>
    <property type="match status" value="1"/>
</dbReference>
<dbReference type="InterPro" id="IPR044929">
    <property type="entry name" value="DNA/RNA_non-sp_Endonuclease_sf"/>
</dbReference>
<keyword evidence="3" id="KW-0540">Nuclease</keyword>
<name>A0A834CF39_ORYME</name>
<evidence type="ECO:0000259" key="1">
    <source>
        <dbReference type="SMART" id="SM00477"/>
    </source>
</evidence>
<comment type="caution">
    <text evidence="3">The sequence shown here is derived from an EMBL/GenBank/DDBJ whole genome shotgun (WGS) entry which is preliminary data.</text>
</comment>
<dbReference type="GO" id="GO:0016787">
    <property type="term" value="F:hydrolase activity"/>
    <property type="evidence" value="ECO:0007669"/>
    <property type="project" value="InterPro"/>
</dbReference>
<dbReference type="AlphaFoldDB" id="A0A834CF39"/>
<accession>A0A834CF39</accession>
<dbReference type="PANTHER" id="PTHR21472:SF21">
    <property type="entry name" value="ENDONUCLEASE DOMAIN-CONTAINING 1 PROTEIN-LIKE-RELATED"/>
    <property type="match status" value="1"/>
</dbReference>
<dbReference type="SMART" id="SM00477">
    <property type="entry name" value="NUC"/>
    <property type="match status" value="1"/>
</dbReference>
<reference evidence="3" key="1">
    <citation type="journal article" name="BMC Genomics">
        <title>Long-read sequencing and de novo genome assembly of marine medaka (Oryzias melastigma).</title>
        <authorList>
            <person name="Liang P."/>
            <person name="Saqib H.S.A."/>
            <person name="Ni X."/>
            <person name="Shen Y."/>
        </authorList>
    </citation>
    <scope>NUCLEOTIDE SEQUENCE</scope>
    <source>
        <strain evidence="3">Bigg-433</strain>
    </source>
</reference>
<protein>
    <submittedName>
        <fullName evidence="3">Endonuclease domain-containing 1 protein</fullName>
    </submittedName>
</protein>
<evidence type="ECO:0000313" key="3">
    <source>
        <dbReference type="EMBL" id="KAF6728074.1"/>
    </source>
</evidence>
<dbReference type="SMART" id="SM00892">
    <property type="entry name" value="Endonuclease_NS"/>
    <property type="match status" value="1"/>
</dbReference>
<dbReference type="InterPro" id="IPR001604">
    <property type="entry name" value="Endo_G_ENPP1-like_dom"/>
</dbReference>
<dbReference type="PANTHER" id="PTHR21472">
    <property type="entry name" value="ENDONUCLEASE DOMAIN-CONTAINING 1 PROTEIN ENDOD1"/>
    <property type="match status" value="1"/>
</dbReference>
<keyword evidence="3" id="KW-0378">Hydrolase</keyword>
<feature type="domain" description="DNA/RNA non-specific endonuclease/pyrophosphatase/phosphodiesterase" evidence="2">
    <location>
        <begin position="199"/>
        <end position="421"/>
    </location>
</feature>
<sequence>MAVAVRLMAGSNSNWMMCRCLRVAAVHIKCHWPPAVCQTSSFVIVVDVFKTCDRDEDEDGHNLVVKSNVLKNKNESDKISHAHAYFCGLGSESRKQPRTENMIYGKIKSLTRVIVYYNKSNPNGPRDSLLYKTTTSLTAFKTAEMILLAVLTVALWGMQPTGAEVVDLFIYCSEFFYKGKPPGGFDQNAKQICQKTRTSSYYFATLYSTAHRIPLYSAYTFSFACNNQDGRKSGNWFIEPQLSQDEDPSFSTLAYMKSYSSRDSDKIKVKQAIDEDYKHTGYDRGHLNPNSFQCNNGREATFTLTNCVPMDACFNRVHWKEWEAAVVGILREQDPTGTAYLVTGAVPSPNNKIPRQGIFDNPGERDFNRVSVPTHIWTGVCYIHPVDPEESFSFGFIGVNVPHGSIQVKTIEDLTNHLSSRYASNNLKIFEDDCTFPNNKRKSEIVVKRLHNTVQQPMGNRLTMTPEVMNTLQTSLSLSDDEGTRYPAKRVKITDIKVDFIYDSVQTWLRGMEIMKLTTGLACVLSTPFAGPVRDELRRKRQTSQELVCRITPEVLDGCATSCLFNDAAKDYYCSTGSMTERCSPTYSNIAVDGQRCKSDHTCGHHGHYDYYWCNTDSSWQFCSPPLPLGKTKSGKFCSSKRNCAKYGYYYFWCIPDDGEWESCTR</sequence>
<dbReference type="Pfam" id="PF01223">
    <property type="entry name" value="Endonuclease_NS"/>
    <property type="match status" value="1"/>
</dbReference>
<dbReference type="GO" id="GO:0004519">
    <property type="term" value="F:endonuclease activity"/>
    <property type="evidence" value="ECO:0007669"/>
    <property type="project" value="UniProtKB-KW"/>
</dbReference>
<proteinExistence type="predicted"/>
<gene>
    <name evidence="3" type="ORF">FQA47_000569</name>
</gene>
<dbReference type="Proteomes" id="UP000646548">
    <property type="component" value="Unassembled WGS sequence"/>
</dbReference>
<dbReference type="EMBL" id="WKFB01000293">
    <property type="protein sequence ID" value="KAF6728074.1"/>
    <property type="molecule type" value="Genomic_DNA"/>
</dbReference>
<keyword evidence="3" id="KW-0255">Endonuclease</keyword>
<dbReference type="InterPro" id="IPR044925">
    <property type="entry name" value="His-Me_finger_sf"/>
</dbReference>
<evidence type="ECO:0000313" key="4">
    <source>
        <dbReference type="Proteomes" id="UP000646548"/>
    </source>
</evidence>
<dbReference type="InterPro" id="IPR020821">
    <property type="entry name" value="ENPP1-3/EXOG-like_nuc-like"/>
</dbReference>
<dbReference type="GO" id="GO:0003676">
    <property type="term" value="F:nucleic acid binding"/>
    <property type="evidence" value="ECO:0007669"/>
    <property type="project" value="InterPro"/>
</dbReference>
<feature type="domain" description="ENPP1-3/EXOG-like endonuclease/phosphodiesterase" evidence="1">
    <location>
        <begin position="200"/>
        <end position="426"/>
    </location>
</feature>
<dbReference type="InterPro" id="IPR039015">
    <property type="entry name" value="ENDOD1"/>
</dbReference>
<dbReference type="GO" id="GO:0046872">
    <property type="term" value="F:metal ion binding"/>
    <property type="evidence" value="ECO:0007669"/>
    <property type="project" value="InterPro"/>
</dbReference>
<evidence type="ECO:0000259" key="2">
    <source>
        <dbReference type="SMART" id="SM00892"/>
    </source>
</evidence>
<organism evidence="3 4">
    <name type="scientific">Oryzias melastigma</name>
    <name type="common">Marine medaka</name>
    <dbReference type="NCBI Taxonomy" id="30732"/>
    <lineage>
        <taxon>Eukaryota</taxon>
        <taxon>Metazoa</taxon>
        <taxon>Chordata</taxon>
        <taxon>Craniata</taxon>
        <taxon>Vertebrata</taxon>
        <taxon>Euteleostomi</taxon>
        <taxon>Actinopterygii</taxon>
        <taxon>Neopterygii</taxon>
        <taxon>Teleostei</taxon>
        <taxon>Neoteleostei</taxon>
        <taxon>Acanthomorphata</taxon>
        <taxon>Ovalentaria</taxon>
        <taxon>Atherinomorphae</taxon>
        <taxon>Beloniformes</taxon>
        <taxon>Adrianichthyidae</taxon>
        <taxon>Oryziinae</taxon>
        <taxon>Oryzias</taxon>
    </lineage>
</organism>
<dbReference type="Gene3D" id="3.40.570.10">
    <property type="entry name" value="Extracellular Endonuclease, subunit A"/>
    <property type="match status" value="1"/>
</dbReference>